<dbReference type="GO" id="GO:0004527">
    <property type="term" value="F:exonuclease activity"/>
    <property type="evidence" value="ECO:0007669"/>
    <property type="project" value="UniProtKB-ARBA"/>
</dbReference>
<dbReference type="AlphaFoldDB" id="A0A5D4NW05"/>
<sequence>MGAVKVKGYKVLKEYTFQTLIIPHRQISREIMELNGISEEDTKASPSVCKAIQSFAITLPCCRPDRRLSMLIDRPVPGGRSLFRAPGLFSTSEHKRKNLALQMLTVKDT</sequence>
<protein>
    <recommendedName>
        <fullName evidence="1">Exonuclease domain-containing protein</fullName>
    </recommendedName>
</protein>
<dbReference type="Gene3D" id="3.30.420.10">
    <property type="entry name" value="Ribonuclease H-like superfamily/Ribonuclease H"/>
    <property type="match status" value="1"/>
</dbReference>
<dbReference type="InterPro" id="IPR036397">
    <property type="entry name" value="RNaseH_sf"/>
</dbReference>
<evidence type="ECO:0000259" key="1">
    <source>
        <dbReference type="Pfam" id="PF00929"/>
    </source>
</evidence>
<organism evidence="2 3">
    <name type="scientific">Rossellomorea vietnamensis</name>
    <dbReference type="NCBI Taxonomy" id="218284"/>
    <lineage>
        <taxon>Bacteria</taxon>
        <taxon>Bacillati</taxon>
        <taxon>Bacillota</taxon>
        <taxon>Bacilli</taxon>
        <taxon>Bacillales</taxon>
        <taxon>Bacillaceae</taxon>
        <taxon>Rossellomorea</taxon>
    </lineage>
</organism>
<dbReference type="EMBL" id="VTEI01000003">
    <property type="protein sequence ID" value="TYS18130.1"/>
    <property type="molecule type" value="Genomic_DNA"/>
</dbReference>
<proteinExistence type="predicted"/>
<name>A0A5D4NW05_9BACI</name>
<dbReference type="InterPro" id="IPR013520">
    <property type="entry name" value="Ribonucl_H"/>
</dbReference>
<accession>A0A5D4NW05</accession>
<dbReference type="Proteomes" id="UP000322267">
    <property type="component" value="Unassembled WGS sequence"/>
</dbReference>
<gene>
    <name evidence="2" type="ORF">FZC78_08515</name>
</gene>
<dbReference type="OrthoDB" id="9776650at2"/>
<feature type="domain" description="Exonuclease" evidence="1">
    <location>
        <begin position="2"/>
        <end position="56"/>
    </location>
</feature>
<dbReference type="GO" id="GO:0003676">
    <property type="term" value="F:nucleic acid binding"/>
    <property type="evidence" value="ECO:0007669"/>
    <property type="project" value="InterPro"/>
</dbReference>
<dbReference type="RefSeq" id="WP_148939520.1">
    <property type="nucleotide sequence ID" value="NZ_VTEI01000003.1"/>
</dbReference>
<evidence type="ECO:0000313" key="2">
    <source>
        <dbReference type="EMBL" id="TYS18130.1"/>
    </source>
</evidence>
<reference evidence="2 3" key="1">
    <citation type="submission" date="2019-08" db="EMBL/GenBank/DDBJ databases">
        <title>Bacillus genomes from the desert of Cuatro Cienegas, Coahuila.</title>
        <authorList>
            <person name="Olmedo-Alvarez G."/>
        </authorList>
    </citation>
    <scope>NUCLEOTIDE SEQUENCE [LARGE SCALE GENOMIC DNA]</scope>
    <source>
        <strain evidence="2 3">CH34_1T</strain>
    </source>
</reference>
<evidence type="ECO:0000313" key="3">
    <source>
        <dbReference type="Proteomes" id="UP000322267"/>
    </source>
</evidence>
<comment type="caution">
    <text evidence="2">The sequence shown here is derived from an EMBL/GenBank/DDBJ whole genome shotgun (WGS) entry which is preliminary data.</text>
</comment>
<dbReference type="Pfam" id="PF00929">
    <property type="entry name" value="RNase_T"/>
    <property type="match status" value="1"/>
</dbReference>